<name>A0A963YV15_9PROT</name>
<accession>A0A963YV15</accession>
<evidence type="ECO:0000313" key="2">
    <source>
        <dbReference type="Proteomes" id="UP000708298"/>
    </source>
</evidence>
<sequence>MSQPTSPPPTPADEIATILAKLAPADAAKVWKHMPAWMQRRQGQHRFDRRDAAYRAASEVLDAIEGAPSRLTSSFRAKRLAAKLGGYRDSWEWKTFSHSPELPPGSDLLKTALHRIYKIGDGSFLKARQIENILEGRRSGN</sequence>
<dbReference type="EMBL" id="JAESVB010000015">
    <property type="protein sequence ID" value="MCB8877596.1"/>
    <property type="molecule type" value="Genomic_DNA"/>
</dbReference>
<dbReference type="Proteomes" id="UP000708298">
    <property type="component" value="Unassembled WGS sequence"/>
</dbReference>
<dbReference type="AlphaFoldDB" id="A0A963YV15"/>
<organism evidence="1 2">
    <name type="scientific">Acidisoma silvae</name>
    <dbReference type="NCBI Taxonomy" id="2802396"/>
    <lineage>
        <taxon>Bacteria</taxon>
        <taxon>Pseudomonadati</taxon>
        <taxon>Pseudomonadota</taxon>
        <taxon>Alphaproteobacteria</taxon>
        <taxon>Acetobacterales</taxon>
        <taxon>Acidocellaceae</taxon>
        <taxon>Acidisoma</taxon>
    </lineage>
</organism>
<comment type="caution">
    <text evidence="1">The sequence shown here is derived from an EMBL/GenBank/DDBJ whole genome shotgun (WGS) entry which is preliminary data.</text>
</comment>
<reference evidence="1" key="1">
    <citation type="journal article" date="2021" name="Microorganisms">
        <title>Acidisoma silvae sp. nov. and Acidisomacellulosilytica sp. nov., Two Acidophilic Bacteria Isolated from Decaying Wood, Hydrolyzing Cellulose and Producing Poly-3-hydroxybutyrate.</title>
        <authorList>
            <person name="Mieszkin S."/>
            <person name="Pouder E."/>
            <person name="Uroz S."/>
            <person name="Simon-Colin C."/>
            <person name="Alain K."/>
        </authorList>
    </citation>
    <scope>NUCLEOTIDE SEQUENCE</scope>
    <source>
        <strain evidence="1">HW T2.11</strain>
    </source>
</reference>
<evidence type="ECO:0000313" key="1">
    <source>
        <dbReference type="EMBL" id="MCB8877596.1"/>
    </source>
</evidence>
<dbReference type="RefSeq" id="WP_227323244.1">
    <property type="nucleotide sequence ID" value="NZ_JAESVB010000015.1"/>
</dbReference>
<keyword evidence="2" id="KW-1185">Reference proteome</keyword>
<protein>
    <submittedName>
        <fullName evidence="1">Uncharacterized protein</fullName>
    </submittedName>
</protein>
<reference evidence="1" key="2">
    <citation type="submission" date="2021-01" db="EMBL/GenBank/DDBJ databases">
        <authorList>
            <person name="Mieszkin S."/>
            <person name="Pouder E."/>
            <person name="Alain K."/>
        </authorList>
    </citation>
    <scope>NUCLEOTIDE SEQUENCE</scope>
    <source>
        <strain evidence="1">HW T2.11</strain>
    </source>
</reference>
<gene>
    <name evidence="1" type="ORF">ASILVAE211_20545</name>
</gene>
<proteinExistence type="predicted"/>